<organism evidence="1 2">
    <name type="scientific">Catharanthus roseus</name>
    <name type="common">Madagascar periwinkle</name>
    <name type="synonym">Vinca rosea</name>
    <dbReference type="NCBI Taxonomy" id="4058"/>
    <lineage>
        <taxon>Eukaryota</taxon>
        <taxon>Viridiplantae</taxon>
        <taxon>Streptophyta</taxon>
        <taxon>Embryophyta</taxon>
        <taxon>Tracheophyta</taxon>
        <taxon>Spermatophyta</taxon>
        <taxon>Magnoliopsida</taxon>
        <taxon>eudicotyledons</taxon>
        <taxon>Gunneridae</taxon>
        <taxon>Pentapetalae</taxon>
        <taxon>asterids</taxon>
        <taxon>lamiids</taxon>
        <taxon>Gentianales</taxon>
        <taxon>Apocynaceae</taxon>
        <taxon>Rauvolfioideae</taxon>
        <taxon>Vinceae</taxon>
        <taxon>Catharanthinae</taxon>
        <taxon>Catharanthus</taxon>
    </lineage>
</organism>
<keyword evidence="2" id="KW-1185">Reference proteome</keyword>
<dbReference type="Proteomes" id="UP001060085">
    <property type="component" value="Linkage Group LG07"/>
</dbReference>
<gene>
    <name evidence="1" type="ORF">M9H77_30594</name>
</gene>
<evidence type="ECO:0000313" key="2">
    <source>
        <dbReference type="Proteomes" id="UP001060085"/>
    </source>
</evidence>
<protein>
    <submittedName>
        <fullName evidence="1">Uncharacterized protein</fullName>
    </submittedName>
</protein>
<sequence length="196" mass="22895">MELKLKPKLKINPSSRLSGLGKPSFLGPDSYWKQFLKQLSTIQNGTVLTLQNPSILVFKKTSSIPISHTQIQDQLMQRFGDEQEIVDLEMSYMRLGVRTKKQGFHIESGDIPPHFYTHDNRFPFLVQALDTKSLRIEILSKKNRQSTCNTTQVSREMLMYRSVAISELYIFLSYNLIFVHWLMERPEFHRNLRSNS</sequence>
<reference evidence="2" key="1">
    <citation type="journal article" date="2023" name="Nat. Plants">
        <title>Single-cell RNA sequencing provides a high-resolution roadmap for understanding the multicellular compartmentation of specialized metabolism.</title>
        <authorList>
            <person name="Sun S."/>
            <person name="Shen X."/>
            <person name="Li Y."/>
            <person name="Li Y."/>
            <person name="Wang S."/>
            <person name="Li R."/>
            <person name="Zhang H."/>
            <person name="Shen G."/>
            <person name="Guo B."/>
            <person name="Wei J."/>
            <person name="Xu J."/>
            <person name="St-Pierre B."/>
            <person name="Chen S."/>
            <person name="Sun C."/>
        </authorList>
    </citation>
    <scope>NUCLEOTIDE SEQUENCE [LARGE SCALE GENOMIC DNA]</scope>
</reference>
<accession>A0ACB9ZZ05</accession>
<name>A0ACB9ZZ05_CATRO</name>
<evidence type="ECO:0000313" key="1">
    <source>
        <dbReference type="EMBL" id="KAI5653407.1"/>
    </source>
</evidence>
<proteinExistence type="predicted"/>
<dbReference type="EMBL" id="CM044707">
    <property type="protein sequence ID" value="KAI5653407.1"/>
    <property type="molecule type" value="Genomic_DNA"/>
</dbReference>
<comment type="caution">
    <text evidence="1">The sequence shown here is derived from an EMBL/GenBank/DDBJ whole genome shotgun (WGS) entry which is preliminary data.</text>
</comment>